<evidence type="ECO:0000313" key="14">
    <source>
        <dbReference type="EMBL" id="CAF0887755.1"/>
    </source>
</evidence>
<keyword evidence="17" id="KW-1185">Reference proteome</keyword>
<reference evidence="12" key="1">
    <citation type="submission" date="2021-02" db="EMBL/GenBank/DDBJ databases">
        <authorList>
            <person name="Nowell W R."/>
        </authorList>
    </citation>
    <scope>NUCLEOTIDE SEQUENCE</scope>
</reference>
<feature type="active site" description="Proton acceptor" evidence="7 8">
    <location>
        <position position="160"/>
    </location>
</feature>
<dbReference type="SMART" id="SM00986">
    <property type="entry name" value="UDG"/>
    <property type="match status" value="1"/>
</dbReference>
<dbReference type="InterPro" id="IPR018085">
    <property type="entry name" value="Ura-DNA_Glyclase_AS"/>
</dbReference>
<evidence type="ECO:0000313" key="16">
    <source>
        <dbReference type="EMBL" id="CAF3703139.1"/>
    </source>
</evidence>
<comment type="catalytic activity">
    <reaction evidence="1 7 9">
        <text>Hydrolyzes single-stranded DNA or mismatched double-stranded DNA and polynucleotides, releasing free uracil.</text>
        <dbReference type="EC" id="3.2.2.27"/>
    </reaction>
</comment>
<keyword evidence="7" id="KW-0496">Mitochondrion</keyword>
<dbReference type="PROSITE" id="PS00130">
    <property type="entry name" value="U_DNA_GLYCOSYLASE"/>
    <property type="match status" value="1"/>
</dbReference>
<keyword evidence="5 7" id="KW-0378">Hydrolase</keyword>
<dbReference type="NCBIfam" id="NF003591">
    <property type="entry name" value="PRK05254.1-4"/>
    <property type="match status" value="1"/>
</dbReference>
<comment type="subcellular location">
    <subcellularLocation>
        <location evidence="7">Mitochondrion</location>
    </subcellularLocation>
    <subcellularLocation>
        <location evidence="7">Nucleus</location>
    </subcellularLocation>
</comment>
<name>A0A813W199_9BILA</name>
<dbReference type="FunFam" id="3.40.470.10:FF:000001">
    <property type="entry name" value="Uracil-DNA glycosylase"/>
    <property type="match status" value="1"/>
</dbReference>
<dbReference type="NCBIfam" id="NF003592">
    <property type="entry name" value="PRK05254.1-5"/>
    <property type="match status" value="1"/>
</dbReference>
<evidence type="ECO:0000313" key="17">
    <source>
        <dbReference type="Proteomes" id="UP000663870"/>
    </source>
</evidence>
<dbReference type="EMBL" id="CAJNOL010000151">
    <property type="protein sequence ID" value="CAF0888479.1"/>
    <property type="molecule type" value="Genomic_DNA"/>
</dbReference>
<comment type="similarity">
    <text evidence="2 7 9">Belongs to the uracil-DNA glycosylase (UDG) superfamily. UNG family.</text>
</comment>
<dbReference type="PANTHER" id="PTHR11264">
    <property type="entry name" value="URACIL-DNA GLYCOSYLASE"/>
    <property type="match status" value="1"/>
</dbReference>
<protein>
    <recommendedName>
        <fullName evidence="3 7">Uracil-DNA glycosylase</fullName>
        <shortName evidence="7">UDG</shortName>
        <ecNumber evidence="3 7">3.2.2.27</ecNumber>
    </recommendedName>
</protein>
<dbReference type="SMART" id="SM00987">
    <property type="entry name" value="UreE_C"/>
    <property type="match status" value="1"/>
</dbReference>
<dbReference type="GO" id="GO:0005634">
    <property type="term" value="C:nucleus"/>
    <property type="evidence" value="ECO:0007669"/>
    <property type="project" value="UniProtKB-SubCell"/>
</dbReference>
<comment type="function">
    <text evidence="7 9">Excises uracil residues from the DNA which can arise as a result of misincorporation of dUMP residues by DNA polymerase or due to deamination of cytosine.</text>
</comment>
<dbReference type="Proteomes" id="UP000663854">
    <property type="component" value="Unassembled WGS sequence"/>
</dbReference>
<feature type="compositionally biased region" description="Polar residues" evidence="10">
    <location>
        <begin position="39"/>
        <end position="64"/>
    </location>
</feature>
<evidence type="ECO:0000256" key="5">
    <source>
        <dbReference type="ARBA" id="ARBA00022801"/>
    </source>
</evidence>
<evidence type="ECO:0000256" key="3">
    <source>
        <dbReference type="ARBA" id="ARBA00012030"/>
    </source>
</evidence>
<evidence type="ECO:0000256" key="10">
    <source>
        <dbReference type="SAM" id="MobiDB-lite"/>
    </source>
</evidence>
<dbReference type="NCBIfam" id="TIGR00628">
    <property type="entry name" value="ung"/>
    <property type="match status" value="1"/>
</dbReference>
<dbReference type="Proteomes" id="UP000663874">
    <property type="component" value="Unassembled WGS sequence"/>
</dbReference>
<feature type="region of interest" description="Disordered" evidence="10">
    <location>
        <begin position="21"/>
        <end position="69"/>
    </location>
</feature>
<evidence type="ECO:0000256" key="7">
    <source>
        <dbReference type="HAMAP-Rule" id="MF_03166"/>
    </source>
</evidence>
<dbReference type="GO" id="GO:0005739">
    <property type="term" value="C:mitochondrion"/>
    <property type="evidence" value="ECO:0007669"/>
    <property type="project" value="UniProtKB-SubCell"/>
</dbReference>
<evidence type="ECO:0000256" key="2">
    <source>
        <dbReference type="ARBA" id="ARBA00008184"/>
    </source>
</evidence>
<proteinExistence type="inferred from homology"/>
<evidence type="ECO:0000313" key="12">
    <source>
        <dbReference type="EMBL" id="CAF0844969.1"/>
    </source>
</evidence>
<keyword evidence="6 7" id="KW-0234">DNA repair</keyword>
<evidence type="ECO:0000256" key="8">
    <source>
        <dbReference type="PROSITE-ProRule" id="PRU10072"/>
    </source>
</evidence>
<dbReference type="CDD" id="cd10027">
    <property type="entry name" value="UDG-F1-like"/>
    <property type="match status" value="1"/>
</dbReference>
<dbReference type="Pfam" id="PF03167">
    <property type="entry name" value="UDG"/>
    <property type="match status" value="1"/>
</dbReference>
<evidence type="ECO:0000259" key="11">
    <source>
        <dbReference type="SMART" id="SM00986"/>
    </source>
</evidence>
<dbReference type="InterPro" id="IPR002043">
    <property type="entry name" value="UDG_fam1"/>
</dbReference>
<keyword evidence="4 7" id="KW-0227">DNA damage</keyword>
<evidence type="ECO:0000313" key="15">
    <source>
        <dbReference type="EMBL" id="CAF0888479.1"/>
    </source>
</evidence>
<comment type="caution">
    <text evidence="12">The sequence shown here is derived from an EMBL/GenBank/DDBJ whole genome shotgun (WGS) entry which is preliminary data.</text>
</comment>
<accession>A0A813W199</accession>
<dbReference type="EMBL" id="CAJOBE010000968">
    <property type="protein sequence ID" value="CAF3703139.1"/>
    <property type="molecule type" value="Genomic_DNA"/>
</dbReference>
<dbReference type="EC" id="3.2.2.27" evidence="3 7"/>
<evidence type="ECO:0000256" key="6">
    <source>
        <dbReference type="ARBA" id="ARBA00023204"/>
    </source>
</evidence>
<dbReference type="Gene3D" id="3.40.470.10">
    <property type="entry name" value="Uracil-DNA glycosylase-like domain"/>
    <property type="match status" value="1"/>
</dbReference>
<dbReference type="GO" id="GO:0004844">
    <property type="term" value="F:uracil DNA N-glycosylase activity"/>
    <property type="evidence" value="ECO:0007669"/>
    <property type="project" value="UniProtKB-UniRule"/>
</dbReference>
<feature type="domain" description="Uracil-DNA glycosylase-like" evidence="11">
    <location>
        <begin position="145"/>
        <end position="306"/>
    </location>
</feature>
<gene>
    <name evidence="16" type="ORF">FNK824_LOCUS9300</name>
    <name evidence="14" type="ORF">JXQ802_LOCUS8493</name>
    <name evidence="15" type="ORF">JXQ802_LOCUS8529</name>
    <name evidence="13" type="ORF">PYM288_LOCUS8023</name>
    <name evidence="12" type="ORF">SEV965_LOCUS2804</name>
</gene>
<dbReference type="AlphaFoldDB" id="A0A813W199"/>
<dbReference type="GO" id="GO:0097510">
    <property type="term" value="P:base-excision repair, AP site formation via deaminated base removal"/>
    <property type="evidence" value="ECO:0007669"/>
    <property type="project" value="TreeGrafter"/>
</dbReference>
<dbReference type="EMBL" id="CAJNOU010000067">
    <property type="protein sequence ID" value="CAF0844969.1"/>
    <property type="molecule type" value="Genomic_DNA"/>
</dbReference>
<evidence type="ECO:0000313" key="18">
    <source>
        <dbReference type="Proteomes" id="UP000663889"/>
    </source>
</evidence>
<dbReference type="SUPFAM" id="SSF52141">
    <property type="entry name" value="Uracil-DNA glycosylase-like"/>
    <property type="match status" value="1"/>
</dbReference>
<evidence type="ECO:0000313" key="13">
    <source>
        <dbReference type="EMBL" id="CAF0870502.1"/>
    </source>
</evidence>
<dbReference type="InterPro" id="IPR005122">
    <property type="entry name" value="Uracil-DNA_glycosylase-like"/>
</dbReference>
<dbReference type="InterPro" id="IPR036895">
    <property type="entry name" value="Uracil-DNA_glycosylase-like_sf"/>
</dbReference>
<dbReference type="Proteomes" id="UP000663870">
    <property type="component" value="Unassembled WGS sequence"/>
</dbReference>
<dbReference type="Proteomes" id="UP000663889">
    <property type="component" value="Unassembled WGS sequence"/>
</dbReference>
<dbReference type="NCBIfam" id="NF003589">
    <property type="entry name" value="PRK05254.1-2"/>
    <property type="match status" value="1"/>
</dbReference>
<evidence type="ECO:0000256" key="9">
    <source>
        <dbReference type="RuleBase" id="RU003780"/>
    </source>
</evidence>
<evidence type="ECO:0000256" key="4">
    <source>
        <dbReference type="ARBA" id="ARBA00022763"/>
    </source>
</evidence>
<dbReference type="EMBL" id="CAJNOH010000103">
    <property type="protein sequence ID" value="CAF0870502.1"/>
    <property type="molecule type" value="Genomic_DNA"/>
</dbReference>
<keyword evidence="7" id="KW-0539">Nucleus</keyword>
<dbReference type="PANTHER" id="PTHR11264:SF0">
    <property type="entry name" value="URACIL-DNA GLYCOSYLASE"/>
    <property type="match status" value="1"/>
</dbReference>
<dbReference type="NCBIfam" id="NF003588">
    <property type="entry name" value="PRK05254.1-1"/>
    <property type="match status" value="1"/>
</dbReference>
<dbReference type="EMBL" id="CAJNOL010000150">
    <property type="protein sequence ID" value="CAF0887755.1"/>
    <property type="molecule type" value="Genomic_DNA"/>
</dbReference>
<dbReference type="HAMAP" id="MF_00148">
    <property type="entry name" value="UDG"/>
    <property type="match status" value="1"/>
</dbReference>
<organism evidence="12 18">
    <name type="scientific">Rotaria sordida</name>
    <dbReference type="NCBI Taxonomy" id="392033"/>
    <lineage>
        <taxon>Eukaryota</taxon>
        <taxon>Metazoa</taxon>
        <taxon>Spiralia</taxon>
        <taxon>Gnathifera</taxon>
        <taxon>Rotifera</taxon>
        <taxon>Eurotatoria</taxon>
        <taxon>Bdelloidea</taxon>
        <taxon>Philodinida</taxon>
        <taxon>Philodinidae</taxon>
        <taxon>Rotaria</taxon>
    </lineage>
</organism>
<sequence length="328" mass="37100">MAQQKSITFFFKKKREISEVEENDDVKEPVATTPKRIKTASNTPVASPLRISQSNSNVNSPNLSKTEEEKRLAERVENNRILAKMKLETKTTRGLVVDVGISWYKAFEKEFSKDYFQKLANFIADEREKGVTIYPPPHHVFTFTRMCELNEVKVVILGQDPYHGPNQAHGLCFSVRKNVPPPPSLQNMYKELQADIPGFVIPNHGTLSGWARQGVLLLNACLTVERNKANSHKGKGWEKFTDAIIQYLNDRSANIVFLLWGRDAQNKGARIDKNRHHVLTAAHPSPFSAYNGFMGCKHFSKTNAFLKASGLAEINWANLPSEDEMPFD</sequence>
<evidence type="ECO:0000256" key="1">
    <source>
        <dbReference type="ARBA" id="ARBA00001400"/>
    </source>
</evidence>